<dbReference type="EMBL" id="CABR01000155">
    <property type="protein sequence ID" value="CBI11619.1"/>
    <property type="molecule type" value="Genomic_DNA"/>
</dbReference>
<reference evidence="1" key="1">
    <citation type="submission" date="2009-10" db="EMBL/GenBank/DDBJ databases">
        <title>Diversity of trophic interactions inside an arsenic-rich microbial ecosystem.</title>
        <authorList>
            <person name="Bertin P.N."/>
            <person name="Heinrich-Salmeron A."/>
            <person name="Pelletier E."/>
            <person name="Goulhen-Chollet F."/>
            <person name="Arsene-Ploetze F."/>
            <person name="Gallien S."/>
            <person name="Calteau A."/>
            <person name="Vallenet D."/>
            <person name="Casiot C."/>
            <person name="Chane-Woon-Ming B."/>
            <person name="Giloteaux L."/>
            <person name="Barakat M."/>
            <person name="Bonnefoy V."/>
            <person name="Bruneel O."/>
            <person name="Chandler M."/>
            <person name="Cleiss J."/>
            <person name="Duran R."/>
            <person name="Elbaz-Poulichet F."/>
            <person name="Fonknechten N."/>
            <person name="Lauga B."/>
            <person name="Mornico D."/>
            <person name="Ortet P."/>
            <person name="Schaeffer C."/>
            <person name="Siguier P."/>
            <person name="Alexander Thil Smith A."/>
            <person name="Van Dorsselaer A."/>
            <person name="Weissenbach J."/>
            <person name="Medigue C."/>
            <person name="Le Paslier D."/>
        </authorList>
    </citation>
    <scope>NUCLEOTIDE SEQUENCE</scope>
</reference>
<evidence type="ECO:0000313" key="1">
    <source>
        <dbReference type="EMBL" id="CBI11619.1"/>
    </source>
</evidence>
<comment type="caution">
    <text evidence="1">The sequence shown here is derived from an EMBL/GenBank/DDBJ whole genome shotgun (WGS) entry which is preliminary data.</text>
</comment>
<sequence>MSGSGGGVGGGGFDYDLPCDNLRFEAQLTSPQPAVVTTLVVAEVLDIVINTINDQVVLQVLKNGQVAGGLAGPDATRLRNCIEQDHQYKATVRLVNSGQVRVLIGHA</sequence>
<protein>
    <submittedName>
        <fullName evidence="1">Uncharacterized protein</fullName>
    </submittedName>
</protein>
<gene>
    <name evidence="1" type="ORF">CARN7_2456</name>
</gene>
<proteinExistence type="predicted"/>
<name>E6QWJ6_9ZZZZ</name>
<accession>E6QWJ6</accession>
<organism evidence="1">
    <name type="scientific">mine drainage metagenome</name>
    <dbReference type="NCBI Taxonomy" id="410659"/>
    <lineage>
        <taxon>unclassified sequences</taxon>
        <taxon>metagenomes</taxon>
        <taxon>ecological metagenomes</taxon>
    </lineage>
</organism>
<dbReference type="AlphaFoldDB" id="E6QWJ6"/>